<dbReference type="Proteomes" id="UP001151760">
    <property type="component" value="Unassembled WGS sequence"/>
</dbReference>
<reference evidence="3" key="1">
    <citation type="journal article" date="2022" name="Int. J. Mol. Sci.">
        <title>Draft Genome of Tanacetum Coccineum: Genomic Comparison of Closely Related Tanacetum-Family Plants.</title>
        <authorList>
            <person name="Yamashiro T."/>
            <person name="Shiraishi A."/>
            <person name="Nakayama K."/>
            <person name="Satake H."/>
        </authorList>
    </citation>
    <scope>NUCLEOTIDE SEQUENCE</scope>
</reference>
<dbReference type="EMBL" id="BQNB010011996">
    <property type="protein sequence ID" value="GJS97854.1"/>
    <property type="molecule type" value="Genomic_DNA"/>
</dbReference>
<feature type="coiled-coil region" evidence="1">
    <location>
        <begin position="327"/>
        <end position="359"/>
    </location>
</feature>
<keyword evidence="4" id="KW-1185">Reference proteome</keyword>
<evidence type="ECO:0000313" key="4">
    <source>
        <dbReference type="Proteomes" id="UP001151760"/>
    </source>
</evidence>
<name>A0ABQ5A5C9_9ASTR</name>
<evidence type="ECO:0000313" key="3">
    <source>
        <dbReference type="EMBL" id="GJS97854.1"/>
    </source>
</evidence>
<comment type="caution">
    <text evidence="3">The sequence shown here is derived from an EMBL/GenBank/DDBJ whole genome shotgun (WGS) entry which is preliminary data.</text>
</comment>
<evidence type="ECO:0000256" key="1">
    <source>
        <dbReference type="SAM" id="Coils"/>
    </source>
</evidence>
<organism evidence="3 4">
    <name type="scientific">Tanacetum coccineum</name>
    <dbReference type="NCBI Taxonomy" id="301880"/>
    <lineage>
        <taxon>Eukaryota</taxon>
        <taxon>Viridiplantae</taxon>
        <taxon>Streptophyta</taxon>
        <taxon>Embryophyta</taxon>
        <taxon>Tracheophyta</taxon>
        <taxon>Spermatophyta</taxon>
        <taxon>Magnoliopsida</taxon>
        <taxon>eudicotyledons</taxon>
        <taxon>Gunneridae</taxon>
        <taxon>Pentapetalae</taxon>
        <taxon>asterids</taxon>
        <taxon>campanulids</taxon>
        <taxon>Asterales</taxon>
        <taxon>Asteraceae</taxon>
        <taxon>Asteroideae</taxon>
        <taxon>Anthemideae</taxon>
        <taxon>Anthemidinae</taxon>
        <taxon>Tanacetum</taxon>
    </lineage>
</organism>
<keyword evidence="1" id="KW-0175">Coiled coil</keyword>
<gene>
    <name evidence="3" type="ORF">Tco_0804822</name>
</gene>
<evidence type="ECO:0000256" key="2">
    <source>
        <dbReference type="SAM" id="MobiDB-lite"/>
    </source>
</evidence>
<feature type="compositionally biased region" description="Low complexity" evidence="2">
    <location>
        <begin position="249"/>
        <end position="268"/>
    </location>
</feature>
<reference evidence="3" key="2">
    <citation type="submission" date="2022-01" db="EMBL/GenBank/DDBJ databases">
        <authorList>
            <person name="Yamashiro T."/>
            <person name="Shiraishi A."/>
            <person name="Satake H."/>
            <person name="Nakayama K."/>
        </authorList>
    </citation>
    <scope>NUCLEOTIDE SEQUENCE</scope>
</reference>
<accession>A0ABQ5A5C9</accession>
<proteinExistence type="predicted"/>
<feature type="region of interest" description="Disordered" evidence="2">
    <location>
        <begin position="248"/>
        <end position="268"/>
    </location>
</feature>
<sequence>MTNVCQEEGLLGYEVEAGEEVSSKRKFTEMSQPSHWIDLHDVRKLSSKLKAKLMGKRFEEKKVPESVVVPKANVIIIVSDDDGDDVNEVVGDTMDIVVAETDDEIDSNMENQLSNVKQSGNVGKKVKEHLAAEEIEKMVEGMENEDTYKFVNSILDNQNDPGTRLDPKSYKEIPEVEITAVVQPVNVIEEEDKSAKDDYDLRRMVKGKHVEESRHTSSPIAIRSHRIHSTLISSDTEKLQELTVTDPTLSSFTPSLSSSKPSSSIKPSYSLQSKTRCFKGYKIFFEQIKGRYGYLSGHLKTAFMPRKSFHELANHLQEVMQESLPSIQKMQAEVAQIVADAIQKERENLLAKITSQINNAISNHIPSQVDSSVRSYMSNHVLHVHPTQASKIKFEGLTATNTLCRSYVIRLRDQDDHHDDAHPDGENKMDKYAIDDDKLLAEKVSQELVEEMAKIVDEAKLRKVVDKYVKKFNPYAQYNVEHWKNLHAKIFYIKRQKEPGKPIVEVYSNSKIVQVIKTIVELGHEHKFETEIIMTPETGLLWLLSVFITSTVIWERVYDFQLGLESYQHNVDLTVPTITFLSMKKKKRFSIITEPIHGIIYKNNKKEKRMMGHHEIHKFFDATLKRVLEGLKSYNNDVKHGYVTPSLNKEDVEYLQLFEEEIEERLKHRDQMRRWEMYVNGRQLASRREHLV</sequence>
<protein>
    <submittedName>
        <fullName evidence="3">Uncharacterized protein</fullName>
    </submittedName>
</protein>